<dbReference type="EMBL" id="JBHMEW010000057">
    <property type="protein sequence ID" value="MFB9212061.1"/>
    <property type="molecule type" value="Genomic_DNA"/>
</dbReference>
<evidence type="ECO:0000313" key="2">
    <source>
        <dbReference type="Proteomes" id="UP001589654"/>
    </source>
</evidence>
<gene>
    <name evidence="1" type="ORF">ACFFUR_09590</name>
</gene>
<reference evidence="1 2" key="1">
    <citation type="submission" date="2024-09" db="EMBL/GenBank/DDBJ databases">
        <authorList>
            <person name="Sun Q."/>
            <person name="Mori K."/>
        </authorList>
    </citation>
    <scope>NUCLEOTIDE SEQUENCE [LARGE SCALE GENOMIC DNA]</scope>
    <source>
        <strain evidence="1 2">CECT 7682</strain>
    </source>
</reference>
<dbReference type="PROSITE" id="PS51257">
    <property type="entry name" value="PROKAR_LIPOPROTEIN"/>
    <property type="match status" value="1"/>
</dbReference>
<evidence type="ECO:0008006" key="3">
    <source>
        <dbReference type="Google" id="ProtNLM"/>
    </source>
</evidence>
<dbReference type="Proteomes" id="UP001589654">
    <property type="component" value="Unassembled WGS sequence"/>
</dbReference>
<proteinExistence type="predicted"/>
<accession>A0ABV5J5F9</accession>
<sequence>MKCIFPFLLLLLLASCGREEEPMDLSHDYMPLSINRFWVYEVEETIYFGEGDQETSQYYLRDIITNSYINNDGVLVYMVNRQKSMDQLNWVEKSTHSFHIKNNALVRHSENKTLVVLVFPPKDLAAWDGNIYNSENTDEYSMVLLNSYDLNPGLYNRVTKVTQENEDDQITIRDNRYEVYAKNVGMIEQYHEVLTYCSRNDCLGDQIIDGGSFRHLKLIDNGQLQ</sequence>
<evidence type="ECO:0000313" key="1">
    <source>
        <dbReference type="EMBL" id="MFB9212061.1"/>
    </source>
</evidence>
<organism evidence="1 2">
    <name type="scientific">Echinicola jeungdonensis</name>
    <dbReference type="NCBI Taxonomy" id="709343"/>
    <lineage>
        <taxon>Bacteria</taxon>
        <taxon>Pseudomonadati</taxon>
        <taxon>Bacteroidota</taxon>
        <taxon>Cytophagia</taxon>
        <taxon>Cytophagales</taxon>
        <taxon>Cyclobacteriaceae</taxon>
        <taxon>Echinicola</taxon>
    </lineage>
</organism>
<keyword evidence="2" id="KW-1185">Reference proteome</keyword>
<dbReference type="RefSeq" id="WP_290249474.1">
    <property type="nucleotide sequence ID" value="NZ_JAUFQT010000002.1"/>
</dbReference>
<comment type="caution">
    <text evidence="1">The sequence shown here is derived from an EMBL/GenBank/DDBJ whole genome shotgun (WGS) entry which is preliminary data.</text>
</comment>
<name>A0ABV5J5F9_9BACT</name>
<protein>
    <recommendedName>
        <fullName evidence="3">NigD-like protein</fullName>
    </recommendedName>
</protein>